<sequence>MVGMFALTAIAAFVTLILTGWIAGVFYTYSTSVIMGLNAAGPEHAVPAMRQINIKIQNPVFFASFLGAIPVGVITGVLLLIDGESGAGILFLVSTGVYLAGAFIPTIAVNIPLNNALDQATGPGPQVWAAFAPRWTRWNHIRAFFSTASLLVAGIALATWATAW</sequence>
<evidence type="ECO:0000313" key="2">
    <source>
        <dbReference type="EMBL" id="GES01204.1"/>
    </source>
</evidence>
<protein>
    <submittedName>
        <fullName evidence="2">Membrane protein</fullName>
    </submittedName>
</protein>
<feature type="transmembrane region" description="Helical" evidence="1">
    <location>
        <begin position="87"/>
        <end position="109"/>
    </location>
</feature>
<name>A0A5M3VXN4_9ACTN</name>
<keyword evidence="3" id="KW-1185">Reference proteome</keyword>
<reference evidence="2 3" key="1">
    <citation type="submission" date="2019-10" db="EMBL/GenBank/DDBJ databases">
        <title>Whole genome shotgun sequence of Acrocarpospora corrugata NBRC 13972.</title>
        <authorList>
            <person name="Ichikawa N."/>
            <person name="Kimura A."/>
            <person name="Kitahashi Y."/>
            <person name="Komaki H."/>
            <person name="Oguchi A."/>
        </authorList>
    </citation>
    <scope>NUCLEOTIDE SEQUENCE [LARGE SCALE GENOMIC DNA]</scope>
    <source>
        <strain evidence="2 3">NBRC 13972</strain>
    </source>
</reference>
<dbReference type="InterPro" id="IPR013901">
    <property type="entry name" value="Anthrone_oxy"/>
</dbReference>
<accession>A0A5M3VXN4</accession>
<dbReference type="AlphaFoldDB" id="A0A5M3VXN4"/>
<feature type="transmembrane region" description="Helical" evidence="1">
    <location>
        <begin position="143"/>
        <end position="163"/>
    </location>
</feature>
<dbReference type="EMBL" id="BLAD01000049">
    <property type="protein sequence ID" value="GES01204.1"/>
    <property type="molecule type" value="Genomic_DNA"/>
</dbReference>
<proteinExistence type="predicted"/>
<feature type="transmembrane region" description="Helical" evidence="1">
    <location>
        <begin position="6"/>
        <end position="29"/>
    </location>
</feature>
<keyword evidence="1" id="KW-1133">Transmembrane helix</keyword>
<feature type="transmembrane region" description="Helical" evidence="1">
    <location>
        <begin position="60"/>
        <end position="81"/>
    </location>
</feature>
<organism evidence="2 3">
    <name type="scientific">Acrocarpospora corrugata</name>
    <dbReference type="NCBI Taxonomy" id="35763"/>
    <lineage>
        <taxon>Bacteria</taxon>
        <taxon>Bacillati</taxon>
        <taxon>Actinomycetota</taxon>
        <taxon>Actinomycetes</taxon>
        <taxon>Streptosporangiales</taxon>
        <taxon>Streptosporangiaceae</taxon>
        <taxon>Acrocarpospora</taxon>
    </lineage>
</organism>
<dbReference type="Pfam" id="PF08592">
    <property type="entry name" value="Anthrone_oxy"/>
    <property type="match status" value="1"/>
</dbReference>
<dbReference type="Proteomes" id="UP000334990">
    <property type="component" value="Unassembled WGS sequence"/>
</dbReference>
<keyword evidence="1" id="KW-0812">Transmembrane</keyword>
<keyword evidence="1" id="KW-0472">Membrane</keyword>
<comment type="caution">
    <text evidence="2">The sequence shown here is derived from an EMBL/GenBank/DDBJ whole genome shotgun (WGS) entry which is preliminary data.</text>
</comment>
<evidence type="ECO:0000313" key="3">
    <source>
        <dbReference type="Proteomes" id="UP000334990"/>
    </source>
</evidence>
<evidence type="ECO:0000256" key="1">
    <source>
        <dbReference type="SAM" id="Phobius"/>
    </source>
</evidence>
<gene>
    <name evidence="2" type="ORF">Acor_32680</name>
</gene>